<keyword evidence="2" id="KW-0378">Hydrolase</keyword>
<evidence type="ECO:0000259" key="1">
    <source>
        <dbReference type="Pfam" id="PF12146"/>
    </source>
</evidence>
<dbReference type="EMBL" id="SLUO01000010">
    <property type="protein sequence ID" value="TCL56915.1"/>
    <property type="molecule type" value="Genomic_DNA"/>
</dbReference>
<proteinExistence type="predicted"/>
<feature type="domain" description="Serine aminopeptidase S33" evidence="1">
    <location>
        <begin position="30"/>
        <end position="294"/>
    </location>
</feature>
<dbReference type="SUPFAM" id="SSF53474">
    <property type="entry name" value="alpha/beta-Hydrolases"/>
    <property type="match status" value="1"/>
</dbReference>
<dbReference type="AlphaFoldDB" id="A0A4R1QW38"/>
<dbReference type="Proteomes" id="UP000295718">
    <property type="component" value="Unassembled WGS sequence"/>
</dbReference>
<dbReference type="InterPro" id="IPR029058">
    <property type="entry name" value="AB_hydrolase_fold"/>
</dbReference>
<dbReference type="InterPro" id="IPR051044">
    <property type="entry name" value="MAG_DAG_Lipase"/>
</dbReference>
<dbReference type="Pfam" id="PF12146">
    <property type="entry name" value="Hydrolase_4"/>
    <property type="match status" value="1"/>
</dbReference>
<dbReference type="OrthoDB" id="9806902at2"/>
<comment type="caution">
    <text evidence="2">The sequence shown here is derived from an EMBL/GenBank/DDBJ whole genome shotgun (WGS) entry which is preliminary data.</text>
</comment>
<dbReference type="STRING" id="1469948.GCA_000732725_02857"/>
<dbReference type="PANTHER" id="PTHR11614">
    <property type="entry name" value="PHOSPHOLIPASE-RELATED"/>
    <property type="match status" value="1"/>
</dbReference>
<organism evidence="2 3">
    <name type="scientific">Kineothrix alysoides</name>
    <dbReference type="NCBI Taxonomy" id="1469948"/>
    <lineage>
        <taxon>Bacteria</taxon>
        <taxon>Bacillati</taxon>
        <taxon>Bacillota</taxon>
        <taxon>Clostridia</taxon>
        <taxon>Lachnospirales</taxon>
        <taxon>Lachnospiraceae</taxon>
        <taxon>Kineothrix</taxon>
    </lineage>
</organism>
<keyword evidence="3" id="KW-1185">Reference proteome</keyword>
<evidence type="ECO:0000313" key="2">
    <source>
        <dbReference type="EMBL" id="TCL56915.1"/>
    </source>
</evidence>
<dbReference type="GO" id="GO:0016787">
    <property type="term" value="F:hydrolase activity"/>
    <property type="evidence" value="ECO:0007669"/>
    <property type="project" value="UniProtKB-KW"/>
</dbReference>
<dbReference type="RefSeq" id="WP_031391521.1">
    <property type="nucleotide sequence ID" value="NZ_JPNB01000002.1"/>
</dbReference>
<accession>A0A4R1QW38</accession>
<dbReference type="InterPro" id="IPR022742">
    <property type="entry name" value="Hydrolase_4"/>
</dbReference>
<name>A0A4R1QW38_9FIRM</name>
<protein>
    <submittedName>
        <fullName evidence="2">Alpha-beta hydrolase superfamily lysophospholipase</fullName>
    </submittedName>
</protein>
<evidence type="ECO:0000313" key="3">
    <source>
        <dbReference type="Proteomes" id="UP000295718"/>
    </source>
</evidence>
<reference evidence="2 3" key="1">
    <citation type="submission" date="2019-03" db="EMBL/GenBank/DDBJ databases">
        <title>Genomic Encyclopedia of Type Strains, Phase IV (KMG-IV): sequencing the most valuable type-strain genomes for metagenomic binning, comparative biology and taxonomic classification.</title>
        <authorList>
            <person name="Goeker M."/>
        </authorList>
    </citation>
    <scope>NUCLEOTIDE SEQUENCE [LARGE SCALE GENOMIC DNA]</scope>
    <source>
        <strain evidence="2 3">DSM 100556</strain>
    </source>
</reference>
<dbReference type="Gene3D" id="3.40.50.1820">
    <property type="entry name" value="alpha/beta hydrolase"/>
    <property type="match status" value="1"/>
</dbReference>
<gene>
    <name evidence="2" type="ORF">EDD76_11088</name>
</gene>
<sequence>MVRRDKLYFDSRDNVSKIYSKQWIPDTDKPICILQIIHGMAEHIKRYDDFAKAMAEKGIMVVGEDHLGHGETVGESGTKGYFCEQDPATVVVRDSHRLKKHIQEKYPGVPYIILGHSMGSFILRNYLCRYGTGIQGAIIVGTATQPGAVIACGKAVAALQKFTRASKKESKILNYLSFLGYNKRTKGETSEFSWLTKDKEVVKAYEKDKFCGFIFTGNGFETLFELLARLNKKENLKNMPPELPVMFASGAEDPVGNYGKGVKAAYQSFLDLGMENVQLKLYENDRHEILNETDKLIVYKDIYSWILSIL</sequence>